<dbReference type="Pfam" id="PF02518">
    <property type="entry name" value="HATPase_c"/>
    <property type="match status" value="1"/>
</dbReference>
<evidence type="ECO:0000256" key="9">
    <source>
        <dbReference type="ARBA" id="ARBA00022840"/>
    </source>
</evidence>
<dbReference type="EMBL" id="JAUQTB010000001">
    <property type="protein sequence ID" value="MDO7904853.1"/>
    <property type="molecule type" value="Genomic_DNA"/>
</dbReference>
<dbReference type="Gene3D" id="3.30.565.10">
    <property type="entry name" value="Histidine kinase-like ATPase, C-terminal domain"/>
    <property type="match status" value="1"/>
</dbReference>
<dbReference type="PANTHER" id="PTHR45339">
    <property type="entry name" value="HYBRID SIGNAL TRANSDUCTION HISTIDINE KINASE J"/>
    <property type="match status" value="1"/>
</dbReference>
<keyword evidence="7" id="KW-0547">Nucleotide-binding</keyword>
<dbReference type="InterPro" id="IPR036097">
    <property type="entry name" value="HisK_dim/P_sf"/>
</dbReference>
<dbReference type="InterPro" id="IPR003594">
    <property type="entry name" value="HATPase_dom"/>
</dbReference>
<gene>
    <name evidence="18" type="ORF">Q5741_00330</name>
</gene>
<dbReference type="CDD" id="cd16922">
    <property type="entry name" value="HATPase_EvgS-ArcB-TorS-like"/>
    <property type="match status" value="1"/>
</dbReference>
<feature type="modified residue" description="4-aspartylphosphate" evidence="12">
    <location>
        <position position="843"/>
    </location>
</feature>
<protein>
    <recommendedName>
        <fullName evidence="3">histidine kinase</fullName>
        <ecNumber evidence="3">2.7.13.3</ecNumber>
    </recommendedName>
</protein>
<dbReference type="InterPro" id="IPR005467">
    <property type="entry name" value="His_kinase_dom"/>
</dbReference>
<evidence type="ECO:0000256" key="11">
    <source>
        <dbReference type="ARBA" id="ARBA00023136"/>
    </source>
</evidence>
<dbReference type="Pfam" id="PF05227">
    <property type="entry name" value="CHASE3"/>
    <property type="match status" value="1"/>
</dbReference>
<dbReference type="SMART" id="SM00448">
    <property type="entry name" value="REC"/>
    <property type="match status" value="1"/>
</dbReference>
<feature type="domain" description="Histidine kinase" evidence="15">
    <location>
        <begin position="510"/>
        <end position="740"/>
    </location>
</feature>
<dbReference type="Gene3D" id="3.30.450.40">
    <property type="match status" value="1"/>
</dbReference>
<dbReference type="Pfam" id="PF13185">
    <property type="entry name" value="GAF_2"/>
    <property type="match status" value="1"/>
</dbReference>
<comment type="subcellular location">
    <subcellularLocation>
        <location evidence="2">Cell membrane</location>
        <topology evidence="2">Multi-pass membrane protein</topology>
    </subcellularLocation>
</comment>
<feature type="domain" description="Response regulatory" evidence="16">
    <location>
        <begin position="793"/>
        <end position="910"/>
    </location>
</feature>
<evidence type="ECO:0000256" key="12">
    <source>
        <dbReference type="PROSITE-ProRule" id="PRU00169"/>
    </source>
</evidence>
<evidence type="ECO:0000256" key="14">
    <source>
        <dbReference type="SAM" id="Phobius"/>
    </source>
</evidence>
<evidence type="ECO:0000256" key="13">
    <source>
        <dbReference type="SAM" id="Coils"/>
    </source>
</evidence>
<dbReference type="InterPro" id="IPR003660">
    <property type="entry name" value="HAMP_dom"/>
</dbReference>
<dbReference type="SMART" id="SM00304">
    <property type="entry name" value="HAMP"/>
    <property type="match status" value="1"/>
</dbReference>
<evidence type="ECO:0000256" key="4">
    <source>
        <dbReference type="ARBA" id="ARBA00022475"/>
    </source>
</evidence>
<feature type="domain" description="HAMP" evidence="17">
    <location>
        <begin position="212"/>
        <end position="265"/>
    </location>
</feature>
<feature type="coiled-coil region" evidence="13">
    <location>
        <begin position="424"/>
        <end position="500"/>
    </location>
</feature>
<reference evidence="18 19" key="1">
    <citation type="submission" date="2023-07" db="EMBL/GenBank/DDBJ databases">
        <title>Paenibacillus sp. JX-17 nov. isolated from soil.</title>
        <authorList>
            <person name="Wan Y."/>
            <person name="Liu B."/>
        </authorList>
    </citation>
    <scope>NUCLEOTIDE SEQUENCE [LARGE SCALE GENOMIC DNA]</scope>
    <source>
        <strain evidence="18 19">JX-17</strain>
    </source>
</reference>
<keyword evidence="8" id="KW-0418">Kinase</keyword>
<dbReference type="CDD" id="cd06225">
    <property type="entry name" value="HAMP"/>
    <property type="match status" value="1"/>
</dbReference>
<keyword evidence="13" id="KW-0175">Coiled coil</keyword>
<dbReference type="Proteomes" id="UP001240171">
    <property type="component" value="Unassembled WGS sequence"/>
</dbReference>
<keyword evidence="4" id="KW-1003">Cell membrane</keyword>
<dbReference type="InterPro" id="IPR011006">
    <property type="entry name" value="CheY-like_superfamily"/>
</dbReference>
<dbReference type="Gene3D" id="3.40.50.2300">
    <property type="match status" value="1"/>
</dbReference>
<keyword evidence="6" id="KW-0808">Transferase</keyword>
<dbReference type="Gene3D" id="1.10.287.130">
    <property type="match status" value="1"/>
</dbReference>
<organism evidence="18 19">
    <name type="scientific">Paenibacillus lacisoli</name>
    <dbReference type="NCBI Taxonomy" id="3064525"/>
    <lineage>
        <taxon>Bacteria</taxon>
        <taxon>Bacillati</taxon>
        <taxon>Bacillota</taxon>
        <taxon>Bacilli</taxon>
        <taxon>Bacillales</taxon>
        <taxon>Paenibacillaceae</taxon>
        <taxon>Paenibacillus</taxon>
    </lineage>
</organism>
<dbReference type="InterPro" id="IPR007891">
    <property type="entry name" value="CHASE3"/>
</dbReference>
<evidence type="ECO:0000256" key="8">
    <source>
        <dbReference type="ARBA" id="ARBA00022777"/>
    </source>
</evidence>
<accession>A0ABT9C8C1</accession>
<evidence type="ECO:0000256" key="10">
    <source>
        <dbReference type="ARBA" id="ARBA00023012"/>
    </source>
</evidence>
<dbReference type="PROSITE" id="PS50885">
    <property type="entry name" value="HAMP"/>
    <property type="match status" value="1"/>
</dbReference>
<dbReference type="SMART" id="SM00388">
    <property type="entry name" value="HisKA"/>
    <property type="match status" value="1"/>
</dbReference>
<evidence type="ECO:0000313" key="19">
    <source>
        <dbReference type="Proteomes" id="UP001240171"/>
    </source>
</evidence>
<dbReference type="SUPFAM" id="SSF47384">
    <property type="entry name" value="Homodimeric domain of signal transducing histidine kinase"/>
    <property type="match status" value="1"/>
</dbReference>
<feature type="transmembrane region" description="Helical" evidence="14">
    <location>
        <begin position="12"/>
        <end position="31"/>
    </location>
</feature>
<dbReference type="InterPro" id="IPR001789">
    <property type="entry name" value="Sig_transdc_resp-reg_receiver"/>
</dbReference>
<dbReference type="RefSeq" id="WP_305022052.1">
    <property type="nucleotide sequence ID" value="NZ_JAUQTB010000001.1"/>
</dbReference>
<keyword evidence="14" id="KW-1133">Transmembrane helix</keyword>
<comment type="caution">
    <text evidence="18">The sequence shown here is derived from an EMBL/GenBank/DDBJ whole genome shotgun (WGS) entry which is preliminary data.</text>
</comment>
<dbReference type="SMART" id="SM00065">
    <property type="entry name" value="GAF"/>
    <property type="match status" value="1"/>
</dbReference>
<dbReference type="PROSITE" id="PS50110">
    <property type="entry name" value="RESPONSE_REGULATORY"/>
    <property type="match status" value="1"/>
</dbReference>
<dbReference type="EC" id="2.7.13.3" evidence="3"/>
<sequence length="919" mass="102983">MRQRFRFNIRTKILLGYVLIVICLGIFLFVMSDRINQLQEENQYITQHDLQVHNLTNGLEKHVLDMETSQRGYVITGNESYLEPYDQAKVVWENDFNTLYGLVADNPAQQRNLDVIKSHIENWMKVAGEPVIAAKRQGQEEEVTAFFTADPGKAEIDNLRTQLATFRDTELGLTQQRADRLTASNERMLIVMYSIWGAIILLSIAAGMTISGNIARTINQVTGTIRDMYNGGNLGQRIKVKTNDEVRDLGNATNDLLDSLERQNWAKDQIAATATMLQNPLGIHELTQQFVSRLAELLELPYALLYLVNEHTELKRSAAFAAGPEHGKEQGEAYFRAGQGLAGQCALENRMLVVHDLPPGYVSVNSGLGSAAPRVLILAPVSFEGRVRAVIEIAAMRPLHPEQMNLLQELCSILGVSIHSTQINMEVQRLYAESQAMNEELQVQSEELQAQTEELQAQTEEMSMQTEELHILNDKLEEQKSAAENAAAELEKYAEQLAKSSDYKSEFLANMSHELRTPLNSMLILSEILSENKHQNLSEEEQQYASVIHSSGKDLLTLINDILDLSKVEAGEMLIEYDPINLSELPDTLNTYFLKTAEKKNVDFRIQLDKKLPQLFYSDGNRLQQILRNLLSNAFKFTSRGEVSLTVTRLKSEVDTEAGPSSDILAFTVADTGIGIPEEKQQLIFEAFKQVDGANTRKFGGTGLGLSISLSLARLLGGTITLQSEEGKGSAFTLFLPCLEEEPQDDSALFIQQEAAAAIEEPARLKPVPRPVMPISPEELFTPLEEQMFRGSKVLVVDDDIRNVYALANALENFDMSVITAQNGRECLELLREHDDVDIVLMDIMMPEMDGYETIREIRGTYGMNTLPIIALTAKAMKEDREKCLAVGANDYISKPLNIREVVSRMKLWLTNRVTHHTS</sequence>
<evidence type="ECO:0000256" key="7">
    <source>
        <dbReference type="ARBA" id="ARBA00022741"/>
    </source>
</evidence>
<dbReference type="Gene3D" id="6.10.340.10">
    <property type="match status" value="1"/>
</dbReference>
<dbReference type="Pfam" id="PF00672">
    <property type="entry name" value="HAMP"/>
    <property type="match status" value="1"/>
</dbReference>
<dbReference type="PRINTS" id="PR00344">
    <property type="entry name" value="BCTRLSENSOR"/>
</dbReference>
<name>A0ABT9C8C1_9BACL</name>
<dbReference type="InterPro" id="IPR036890">
    <property type="entry name" value="HATPase_C_sf"/>
</dbReference>
<keyword evidence="10" id="KW-0902">Two-component regulatory system</keyword>
<keyword evidence="11 14" id="KW-0472">Membrane</keyword>
<dbReference type="Pfam" id="PF00072">
    <property type="entry name" value="Response_reg"/>
    <property type="match status" value="1"/>
</dbReference>
<evidence type="ECO:0000259" key="15">
    <source>
        <dbReference type="PROSITE" id="PS50109"/>
    </source>
</evidence>
<keyword evidence="14" id="KW-0812">Transmembrane</keyword>
<dbReference type="Pfam" id="PF00512">
    <property type="entry name" value="HisKA"/>
    <property type="match status" value="1"/>
</dbReference>
<evidence type="ECO:0000256" key="5">
    <source>
        <dbReference type="ARBA" id="ARBA00022553"/>
    </source>
</evidence>
<evidence type="ECO:0000313" key="18">
    <source>
        <dbReference type="EMBL" id="MDO7904853.1"/>
    </source>
</evidence>
<dbReference type="InterPro" id="IPR029016">
    <property type="entry name" value="GAF-like_dom_sf"/>
</dbReference>
<dbReference type="SUPFAM" id="SSF55874">
    <property type="entry name" value="ATPase domain of HSP90 chaperone/DNA topoisomerase II/histidine kinase"/>
    <property type="match status" value="1"/>
</dbReference>
<dbReference type="CDD" id="cd17546">
    <property type="entry name" value="REC_hyHK_CKI1_RcsC-like"/>
    <property type="match status" value="1"/>
</dbReference>
<evidence type="ECO:0000256" key="1">
    <source>
        <dbReference type="ARBA" id="ARBA00000085"/>
    </source>
</evidence>
<dbReference type="InterPro" id="IPR003661">
    <property type="entry name" value="HisK_dim/P_dom"/>
</dbReference>
<dbReference type="InterPro" id="IPR003018">
    <property type="entry name" value="GAF"/>
</dbReference>
<dbReference type="SMART" id="SM00387">
    <property type="entry name" value="HATPase_c"/>
    <property type="match status" value="1"/>
</dbReference>
<evidence type="ECO:0000256" key="3">
    <source>
        <dbReference type="ARBA" id="ARBA00012438"/>
    </source>
</evidence>
<dbReference type="SUPFAM" id="SSF52172">
    <property type="entry name" value="CheY-like"/>
    <property type="match status" value="1"/>
</dbReference>
<proteinExistence type="predicted"/>
<keyword evidence="9" id="KW-0067">ATP-binding</keyword>
<evidence type="ECO:0000259" key="17">
    <source>
        <dbReference type="PROSITE" id="PS50885"/>
    </source>
</evidence>
<evidence type="ECO:0000259" key="16">
    <source>
        <dbReference type="PROSITE" id="PS50110"/>
    </source>
</evidence>
<evidence type="ECO:0000256" key="6">
    <source>
        <dbReference type="ARBA" id="ARBA00022679"/>
    </source>
</evidence>
<dbReference type="CDD" id="cd19410">
    <property type="entry name" value="HK9-like_sensor"/>
    <property type="match status" value="1"/>
</dbReference>
<dbReference type="CDD" id="cd00082">
    <property type="entry name" value="HisKA"/>
    <property type="match status" value="1"/>
</dbReference>
<dbReference type="SUPFAM" id="SSF55781">
    <property type="entry name" value="GAF domain-like"/>
    <property type="match status" value="1"/>
</dbReference>
<dbReference type="InterPro" id="IPR004358">
    <property type="entry name" value="Sig_transdc_His_kin-like_C"/>
</dbReference>
<keyword evidence="5 12" id="KW-0597">Phosphoprotein</keyword>
<comment type="catalytic activity">
    <reaction evidence="1">
        <text>ATP + protein L-histidine = ADP + protein N-phospho-L-histidine.</text>
        <dbReference type="EC" id="2.7.13.3"/>
    </reaction>
</comment>
<keyword evidence="19" id="KW-1185">Reference proteome</keyword>
<dbReference type="PANTHER" id="PTHR45339:SF1">
    <property type="entry name" value="HYBRID SIGNAL TRANSDUCTION HISTIDINE KINASE J"/>
    <property type="match status" value="1"/>
</dbReference>
<dbReference type="PROSITE" id="PS50109">
    <property type="entry name" value="HIS_KIN"/>
    <property type="match status" value="1"/>
</dbReference>
<evidence type="ECO:0000256" key="2">
    <source>
        <dbReference type="ARBA" id="ARBA00004651"/>
    </source>
</evidence>